<accession>A0A235BAM2</accession>
<dbReference type="OrthoDB" id="191894at2"/>
<proteinExistence type="predicted"/>
<sequence length="111" mass="12927">MKDMMRKGLAAGFGLAVISKERAEKVVQDLVRRGELAPSASKELLDQLITRGEKEQQEWDTWIREHIKKGLNEMEIATREDIRRLEQHIRILESRLSQQSEWKEDGTEPEA</sequence>
<gene>
    <name evidence="1" type="ORF">CHM34_04510</name>
</gene>
<dbReference type="EMBL" id="NOWF01000002">
    <property type="protein sequence ID" value="OYD09039.1"/>
    <property type="molecule type" value="Genomic_DNA"/>
</dbReference>
<comment type="caution">
    <text evidence="1">The sequence shown here is derived from an EMBL/GenBank/DDBJ whole genome shotgun (WGS) entry which is preliminary data.</text>
</comment>
<keyword evidence="2" id="KW-1185">Reference proteome</keyword>
<organism evidence="1 2">
    <name type="scientific">Paludifilum halophilum</name>
    <dbReference type="NCBI Taxonomy" id="1642702"/>
    <lineage>
        <taxon>Bacteria</taxon>
        <taxon>Bacillati</taxon>
        <taxon>Bacillota</taxon>
        <taxon>Bacilli</taxon>
        <taxon>Bacillales</taxon>
        <taxon>Thermoactinomycetaceae</taxon>
        <taxon>Paludifilum</taxon>
    </lineage>
</organism>
<protein>
    <submittedName>
        <fullName evidence="1">Polyhydroxyalkanoate synthesis regulator</fullName>
    </submittedName>
</protein>
<name>A0A235BAM2_9BACL</name>
<evidence type="ECO:0000313" key="2">
    <source>
        <dbReference type="Proteomes" id="UP000215459"/>
    </source>
</evidence>
<dbReference type="Proteomes" id="UP000215459">
    <property type="component" value="Unassembled WGS sequence"/>
</dbReference>
<reference evidence="1 2" key="1">
    <citation type="submission" date="2017-07" db="EMBL/GenBank/DDBJ databases">
        <title>The genome sequence of Paludifilum halophilum highlights mechanisms for microbial adaptation to high salt environemnts.</title>
        <authorList>
            <person name="Belbahri L."/>
        </authorList>
    </citation>
    <scope>NUCLEOTIDE SEQUENCE [LARGE SCALE GENOMIC DNA]</scope>
    <source>
        <strain evidence="1 2">DSM 102817</strain>
    </source>
</reference>
<dbReference type="AlphaFoldDB" id="A0A235BAM2"/>
<dbReference type="NCBIfam" id="NF047773">
    <property type="entry name" value="phas_rel_Lepto"/>
    <property type="match status" value="1"/>
</dbReference>
<evidence type="ECO:0000313" key="1">
    <source>
        <dbReference type="EMBL" id="OYD09039.1"/>
    </source>
</evidence>